<dbReference type="PANTHER" id="PTHR42982:SF8">
    <property type="entry name" value="SEC-INDEPENDENT PROTEIN TRANSLOCASE PROTEIN TATA"/>
    <property type="match status" value="1"/>
</dbReference>
<keyword evidence="8 9" id="KW-0472">Membrane</keyword>
<protein>
    <recommendedName>
        <fullName evidence="9">Sec-independent protein translocase protein TatA</fullName>
    </recommendedName>
</protein>
<keyword evidence="7 9" id="KW-0811">Translocation</keyword>
<organism evidence="10 11">
    <name type="scientific">Deinococcus proteolyticus (strain ATCC 35074 / DSM 20540 / JCM 6276 / NBRC 101906 / NCIMB 13154 / VKM Ac-1939 / CCM 2703 / MRP)</name>
    <dbReference type="NCBI Taxonomy" id="693977"/>
    <lineage>
        <taxon>Bacteria</taxon>
        <taxon>Thermotogati</taxon>
        <taxon>Deinococcota</taxon>
        <taxon>Deinococci</taxon>
        <taxon>Deinococcales</taxon>
        <taxon>Deinococcaceae</taxon>
        <taxon>Deinococcus</taxon>
    </lineage>
</organism>
<dbReference type="PANTHER" id="PTHR42982">
    <property type="entry name" value="SEC-INDEPENDENT PROTEIN TRANSLOCASE PROTEIN TATA"/>
    <property type="match status" value="1"/>
</dbReference>
<evidence type="ECO:0000256" key="4">
    <source>
        <dbReference type="ARBA" id="ARBA00022692"/>
    </source>
</evidence>
<dbReference type="KEGG" id="dpt:Deipr_0547"/>
<dbReference type="EMBL" id="CP002536">
    <property type="protein sequence ID" value="ADY25709.1"/>
    <property type="molecule type" value="Genomic_DNA"/>
</dbReference>
<accession>F0RKL9</accession>
<dbReference type="InterPro" id="IPR006312">
    <property type="entry name" value="TatA/E"/>
</dbReference>
<dbReference type="GO" id="GO:0043953">
    <property type="term" value="P:protein transport by the Tat complex"/>
    <property type="evidence" value="ECO:0007669"/>
    <property type="project" value="UniProtKB-UniRule"/>
</dbReference>
<evidence type="ECO:0000256" key="8">
    <source>
        <dbReference type="ARBA" id="ARBA00023136"/>
    </source>
</evidence>
<evidence type="ECO:0000256" key="5">
    <source>
        <dbReference type="ARBA" id="ARBA00022927"/>
    </source>
</evidence>
<keyword evidence="6 9" id="KW-1133">Transmembrane helix</keyword>
<dbReference type="OrthoDB" id="72155at2"/>
<keyword evidence="5 9" id="KW-0653">Protein transport</keyword>
<comment type="function">
    <text evidence="9">Part of the twin-arginine translocation (Tat) system that transports large folded proteins containing a characteristic twin-arginine motif in their signal peptide across membranes. TatA could form the protein-conducting channel of the Tat system.</text>
</comment>
<dbReference type="AlphaFoldDB" id="F0RKL9"/>
<evidence type="ECO:0000256" key="9">
    <source>
        <dbReference type="HAMAP-Rule" id="MF_00236"/>
    </source>
</evidence>
<keyword evidence="11" id="KW-1185">Reference proteome</keyword>
<keyword evidence="4 9" id="KW-0812">Transmembrane</keyword>
<dbReference type="HAMAP" id="MF_00236">
    <property type="entry name" value="TatA_E"/>
    <property type="match status" value="1"/>
</dbReference>
<evidence type="ECO:0000256" key="1">
    <source>
        <dbReference type="ARBA" id="ARBA00004162"/>
    </source>
</evidence>
<keyword evidence="3 9" id="KW-1003">Cell membrane</keyword>
<keyword evidence="2 9" id="KW-0813">Transport</keyword>
<dbReference type="Proteomes" id="UP000007718">
    <property type="component" value="Chromosome"/>
</dbReference>
<evidence type="ECO:0000256" key="7">
    <source>
        <dbReference type="ARBA" id="ARBA00023010"/>
    </source>
</evidence>
<comment type="similarity">
    <text evidence="9">Belongs to the TatA/E family.</text>
</comment>
<dbReference type="STRING" id="693977.Deipr_0547"/>
<dbReference type="InterPro" id="IPR003369">
    <property type="entry name" value="TatA/B/E"/>
</dbReference>
<evidence type="ECO:0000256" key="3">
    <source>
        <dbReference type="ARBA" id="ARBA00022475"/>
    </source>
</evidence>
<evidence type="ECO:0000256" key="2">
    <source>
        <dbReference type="ARBA" id="ARBA00022448"/>
    </source>
</evidence>
<dbReference type="Pfam" id="PF02416">
    <property type="entry name" value="TatA_B_E"/>
    <property type="match status" value="1"/>
</dbReference>
<reference evidence="11" key="1">
    <citation type="submission" date="2011-02" db="EMBL/GenBank/DDBJ databases">
        <title>The complete sequence of chromosome of Deinococcus proteolyticus DSM 20540.</title>
        <authorList>
            <consortium name="US DOE Joint Genome Institute (JGI-PGF)"/>
            <person name="Lucas S."/>
            <person name="Copeland A."/>
            <person name="Lapidus A."/>
            <person name="Bruce D."/>
            <person name="Goodwin L."/>
            <person name="Pitluck S."/>
            <person name="Kyrpides N."/>
            <person name="Mavromatis K."/>
            <person name="Pagani I."/>
            <person name="Ivanova N."/>
            <person name="Ovchinnikova G."/>
            <person name="Zeytun A."/>
            <person name="Detter J.C."/>
            <person name="Han C."/>
            <person name="Land M."/>
            <person name="Hauser L."/>
            <person name="Markowitz V."/>
            <person name="Cheng J.-F."/>
            <person name="Hugenholtz P."/>
            <person name="Woyke T."/>
            <person name="Wu D."/>
            <person name="Pukall R."/>
            <person name="Steenblock K."/>
            <person name="Brambilla E."/>
            <person name="Klenk H.-P."/>
            <person name="Eisen J.A."/>
        </authorList>
    </citation>
    <scope>NUCLEOTIDE SEQUENCE [LARGE SCALE GENOMIC DNA]</scope>
    <source>
        <strain evidence="11">ATCC 35074 / DSM 20540 / JCM 6276 / NBRC 101906 / NCIMB 13154 / VKM Ac-1939 / CCM 2703 / MRP</strain>
    </source>
</reference>
<evidence type="ECO:0000313" key="10">
    <source>
        <dbReference type="EMBL" id="ADY25709.1"/>
    </source>
</evidence>
<gene>
    <name evidence="9" type="primary">tatA</name>
    <name evidence="10" type="ordered locus">Deipr_0547</name>
</gene>
<dbReference type="GO" id="GO:0033281">
    <property type="term" value="C:TAT protein transport complex"/>
    <property type="evidence" value="ECO:0007669"/>
    <property type="project" value="UniProtKB-UniRule"/>
</dbReference>
<evidence type="ECO:0000256" key="6">
    <source>
        <dbReference type="ARBA" id="ARBA00022989"/>
    </source>
</evidence>
<dbReference type="GO" id="GO:0008320">
    <property type="term" value="F:protein transmembrane transporter activity"/>
    <property type="evidence" value="ECO:0007669"/>
    <property type="project" value="UniProtKB-UniRule"/>
</dbReference>
<dbReference type="HOGENOM" id="CLU_2449729_0_0_0"/>
<reference evidence="10 11" key="2">
    <citation type="journal article" date="2012" name="Stand. Genomic Sci.">
        <title>Complete genome sequence of the orange-red pigmented, radioresistant Deinococcus proteolyticus type strain (MRP(T)).</title>
        <authorList>
            <person name="Copeland A."/>
            <person name="Zeytun A."/>
            <person name="Yassawong M."/>
            <person name="Nolan M."/>
            <person name="Lucas S."/>
            <person name="Hammon N."/>
            <person name="Deshpande S."/>
            <person name="Cheng J.F."/>
            <person name="Han C."/>
            <person name="Tapia R."/>
            <person name="Goodwin L.A."/>
            <person name="Pitluck S."/>
            <person name="Mavromatis K."/>
            <person name="Liolios K."/>
            <person name="Pagani I."/>
            <person name="Ivanova N."/>
            <person name="Mikhailova N."/>
            <person name="Pati A."/>
            <person name="Chen A."/>
            <person name="Palaniappan K."/>
            <person name="Land M."/>
            <person name="Hauser L."/>
            <person name="Jeffries C.D."/>
            <person name="Brambilla E.M."/>
            <person name="Rohde M."/>
            <person name="Sikorski J."/>
            <person name="Pukall R."/>
            <person name="Goker M."/>
            <person name="Detter J.C."/>
            <person name="Woyke T."/>
            <person name="Bristow J."/>
            <person name="Eisen J.A."/>
            <person name="Markowitz V."/>
            <person name="Hugenholtz P."/>
            <person name="Kyrpides N.C."/>
            <person name="Klenk H.P."/>
            <person name="Lapidus A."/>
        </authorList>
    </citation>
    <scope>NUCLEOTIDE SEQUENCE [LARGE SCALE GENOMIC DNA]</scope>
    <source>
        <strain evidence="11">ATCC 35074 / DSM 20540 / JCM 6276 / NBRC 101906 / NCIMB 13154 / VKM Ac-1939 / CCM 2703 / MRP</strain>
    </source>
</reference>
<sequence length="89" mass="9728">MPFGPLELLIIAAVILVLFGASKLPQLGKGLGRGIKEFKEETRDLNRPGPDAVPLNSELRRDVTDVQATELPRVEIRDAVGAEPRDRQG</sequence>
<dbReference type="NCBIfam" id="TIGR01411">
    <property type="entry name" value="tatAE"/>
    <property type="match status" value="1"/>
</dbReference>
<name>F0RKL9_DEIPM</name>
<evidence type="ECO:0000313" key="11">
    <source>
        <dbReference type="Proteomes" id="UP000007718"/>
    </source>
</evidence>
<dbReference type="Gene3D" id="1.20.5.3310">
    <property type="match status" value="1"/>
</dbReference>
<proteinExistence type="inferred from homology"/>
<dbReference type="RefSeq" id="WP_013614318.1">
    <property type="nucleotide sequence ID" value="NC_015161.1"/>
</dbReference>
<comment type="subunit">
    <text evidence="9">Forms a complex with TatC.</text>
</comment>
<comment type="subcellular location">
    <subcellularLocation>
        <location evidence="1 9">Cell membrane</location>
        <topology evidence="1 9">Single-pass membrane protein</topology>
    </subcellularLocation>
</comment>